<dbReference type="AlphaFoldDB" id="U6GEX9"/>
<sequence length="382" mass="40603">MASTESNGQQGNVPPEPSSVAGQLSSFPAPPGGLSPPVEAELQTQMSLAKQTPYQRVQSGYSRGDTGILLGQRDFAATLNRGGGGSEARTQRGQSVVSQMFLPVPSSGDARRIFVHGGQVHLPFFGAGSEFPVAEGPAEDSQEGLSKRHIRMLYVIFCAQKFCCELLGTLFLVTSVALAEKGSHAIFAPCSVSAVVYVLTFLFVPISGAHFNPAVSTAMFVTSKHFHAFEYIAYFICQLIGGTCGALIGWAIMGEPLEVLPLDPGASSARSIFHEVIPTILLIYTCLVLTFATSAGDVSLVTIPLTASMAVLFGGIAGATMNPAVATGIYMSHLIFGRRHTMTRELLIGIFCPFLGALLSVVGFLVTHAYTHPLELRFIHFS</sequence>
<comment type="similarity">
    <text evidence="6">Belongs to the MIP/aquaporin (TC 1.A.8) family.</text>
</comment>
<evidence type="ECO:0000256" key="6">
    <source>
        <dbReference type="RuleBase" id="RU000477"/>
    </source>
</evidence>
<dbReference type="PANTHER" id="PTHR45724">
    <property type="entry name" value="AQUAPORIN NIP2-1"/>
    <property type="match status" value="1"/>
</dbReference>
<dbReference type="InterPro" id="IPR023271">
    <property type="entry name" value="Aquaporin-like"/>
</dbReference>
<dbReference type="SUPFAM" id="SSF81338">
    <property type="entry name" value="Aquaporin-like"/>
    <property type="match status" value="1"/>
</dbReference>
<feature type="transmembrane region" description="Helical" evidence="8">
    <location>
        <begin position="185"/>
        <end position="211"/>
    </location>
</feature>
<evidence type="ECO:0000313" key="9">
    <source>
        <dbReference type="EMBL" id="CDI78816.1"/>
    </source>
</evidence>
<dbReference type="GeneID" id="25268935"/>
<feature type="transmembrane region" description="Helical" evidence="8">
    <location>
        <begin position="152"/>
        <end position="173"/>
    </location>
</feature>
<feature type="region of interest" description="Disordered" evidence="7">
    <location>
        <begin position="1"/>
        <end position="39"/>
    </location>
</feature>
<evidence type="ECO:0000256" key="8">
    <source>
        <dbReference type="SAM" id="Phobius"/>
    </source>
</evidence>
<evidence type="ECO:0000256" key="2">
    <source>
        <dbReference type="ARBA" id="ARBA00022448"/>
    </source>
</evidence>
<reference evidence="9" key="2">
    <citation type="submission" date="2013-10" db="EMBL/GenBank/DDBJ databases">
        <authorList>
            <person name="Aslett M."/>
        </authorList>
    </citation>
    <scope>NUCLEOTIDE SEQUENCE</scope>
    <source>
        <strain evidence="9">Houghton</strain>
    </source>
</reference>
<name>U6GEX9_EIMAC</name>
<dbReference type="InterPro" id="IPR000425">
    <property type="entry name" value="MIP"/>
</dbReference>
<keyword evidence="4 8" id="KW-1133">Transmembrane helix</keyword>
<dbReference type="Pfam" id="PF00230">
    <property type="entry name" value="MIP"/>
    <property type="match status" value="1"/>
</dbReference>
<comment type="subcellular location">
    <subcellularLocation>
        <location evidence="1">Membrane</location>
        <topology evidence="1">Multi-pass membrane protein</topology>
    </subcellularLocation>
</comment>
<evidence type="ECO:0000313" key="10">
    <source>
        <dbReference type="Proteomes" id="UP000018050"/>
    </source>
</evidence>
<dbReference type="PRINTS" id="PR00783">
    <property type="entry name" value="MINTRINSICP"/>
</dbReference>
<keyword evidence="5 8" id="KW-0472">Membrane</keyword>
<dbReference type="VEuPathDB" id="ToxoDB:EAH_00008650"/>
<feature type="transmembrane region" description="Helical" evidence="8">
    <location>
        <begin position="272"/>
        <end position="292"/>
    </location>
</feature>
<dbReference type="OrthoDB" id="345372at2759"/>
<dbReference type="PANTHER" id="PTHR45724:SF13">
    <property type="entry name" value="AQUAPORIN NIP1-1-RELATED"/>
    <property type="match status" value="1"/>
</dbReference>
<gene>
    <name evidence="9" type="ORF">EAH_00008650</name>
</gene>
<organism evidence="9 10">
    <name type="scientific">Eimeria acervulina</name>
    <name type="common">Coccidian parasite</name>
    <dbReference type="NCBI Taxonomy" id="5801"/>
    <lineage>
        <taxon>Eukaryota</taxon>
        <taxon>Sar</taxon>
        <taxon>Alveolata</taxon>
        <taxon>Apicomplexa</taxon>
        <taxon>Conoidasida</taxon>
        <taxon>Coccidia</taxon>
        <taxon>Eucoccidiorida</taxon>
        <taxon>Eimeriorina</taxon>
        <taxon>Eimeriidae</taxon>
        <taxon>Eimeria</taxon>
    </lineage>
</organism>
<keyword evidence="10" id="KW-1185">Reference proteome</keyword>
<dbReference type="Proteomes" id="UP000018050">
    <property type="component" value="Unassembled WGS sequence"/>
</dbReference>
<proteinExistence type="inferred from homology"/>
<evidence type="ECO:0000256" key="7">
    <source>
        <dbReference type="SAM" id="MobiDB-lite"/>
    </source>
</evidence>
<feature type="compositionally biased region" description="Polar residues" evidence="7">
    <location>
        <begin position="1"/>
        <end position="12"/>
    </location>
</feature>
<dbReference type="InterPro" id="IPR034294">
    <property type="entry name" value="Aquaporin_transptr"/>
</dbReference>
<feature type="transmembrane region" description="Helical" evidence="8">
    <location>
        <begin position="231"/>
        <end position="252"/>
    </location>
</feature>
<dbReference type="GO" id="GO:0015267">
    <property type="term" value="F:channel activity"/>
    <property type="evidence" value="ECO:0007669"/>
    <property type="project" value="InterPro"/>
</dbReference>
<protein>
    <submittedName>
        <fullName evidence="9">Aquaporin, putative</fullName>
    </submittedName>
</protein>
<evidence type="ECO:0000256" key="3">
    <source>
        <dbReference type="ARBA" id="ARBA00022692"/>
    </source>
</evidence>
<feature type="transmembrane region" description="Helical" evidence="8">
    <location>
        <begin position="346"/>
        <end position="370"/>
    </location>
</feature>
<reference evidence="9" key="1">
    <citation type="submission" date="2013-10" db="EMBL/GenBank/DDBJ databases">
        <title>Genomic analysis of the causative agents of coccidiosis in chickens.</title>
        <authorList>
            <person name="Reid A.J."/>
            <person name="Blake D."/>
            <person name="Billington K."/>
            <person name="Browne H."/>
            <person name="Dunn M."/>
            <person name="Hung S."/>
            <person name="Kawahara F."/>
            <person name="Miranda-Saavedra D."/>
            <person name="Mourier T."/>
            <person name="Nagra H."/>
            <person name="Otto T.D."/>
            <person name="Rawlings N."/>
            <person name="Sanchez A."/>
            <person name="Sanders M."/>
            <person name="Subramaniam C."/>
            <person name="Tay Y."/>
            <person name="Dear P."/>
            <person name="Doerig C."/>
            <person name="Gruber A."/>
            <person name="Parkinson J."/>
            <person name="Shirley M."/>
            <person name="Wan K.L."/>
            <person name="Berriman M."/>
            <person name="Tomley F."/>
            <person name="Pain A."/>
        </authorList>
    </citation>
    <scope>NUCLEOTIDE SEQUENCE</scope>
    <source>
        <strain evidence="9">Houghton</strain>
    </source>
</reference>
<evidence type="ECO:0000256" key="4">
    <source>
        <dbReference type="ARBA" id="ARBA00022989"/>
    </source>
</evidence>
<dbReference type="OMA" id="FEYIAYF"/>
<dbReference type="Gene3D" id="1.20.1080.10">
    <property type="entry name" value="Glycerol uptake facilitator protein"/>
    <property type="match status" value="1"/>
</dbReference>
<evidence type="ECO:0000256" key="5">
    <source>
        <dbReference type="ARBA" id="ARBA00023136"/>
    </source>
</evidence>
<dbReference type="RefSeq" id="XP_013251005.1">
    <property type="nucleotide sequence ID" value="XM_013395551.1"/>
</dbReference>
<accession>U6GEX9</accession>
<dbReference type="GO" id="GO:0016020">
    <property type="term" value="C:membrane"/>
    <property type="evidence" value="ECO:0007669"/>
    <property type="project" value="UniProtKB-SubCell"/>
</dbReference>
<evidence type="ECO:0000256" key="1">
    <source>
        <dbReference type="ARBA" id="ARBA00004141"/>
    </source>
</evidence>
<feature type="transmembrane region" description="Helical" evidence="8">
    <location>
        <begin position="298"/>
        <end position="325"/>
    </location>
</feature>
<keyword evidence="3 6" id="KW-0812">Transmembrane</keyword>
<keyword evidence="2 6" id="KW-0813">Transport</keyword>
<dbReference type="EMBL" id="HG670918">
    <property type="protein sequence ID" value="CDI78816.1"/>
    <property type="molecule type" value="Genomic_DNA"/>
</dbReference>